<keyword evidence="4" id="KW-0101">Branched-chain amino acid catabolism</keyword>
<dbReference type="Pfam" id="PF14833">
    <property type="entry name" value="NAD_binding_11"/>
    <property type="match status" value="1"/>
</dbReference>
<evidence type="ECO:0000256" key="5">
    <source>
        <dbReference type="ARBA" id="ARBA00023002"/>
    </source>
</evidence>
<evidence type="ECO:0000259" key="10">
    <source>
        <dbReference type="Pfam" id="PF14833"/>
    </source>
</evidence>
<dbReference type="GO" id="GO:0008442">
    <property type="term" value="F:3-hydroxyisobutyrate dehydrogenase activity"/>
    <property type="evidence" value="ECO:0007669"/>
    <property type="project" value="UniProtKB-EC"/>
</dbReference>
<comment type="catalytic activity">
    <reaction evidence="7">
        <text>3-hydroxy-2-methylpropanoate + NAD(+) = 2-methyl-3-oxopropanoate + NADH + H(+)</text>
        <dbReference type="Rhea" id="RHEA:17681"/>
        <dbReference type="ChEBI" id="CHEBI:11805"/>
        <dbReference type="ChEBI" id="CHEBI:15378"/>
        <dbReference type="ChEBI" id="CHEBI:57540"/>
        <dbReference type="ChEBI" id="CHEBI:57700"/>
        <dbReference type="ChEBI" id="CHEBI:57945"/>
        <dbReference type="EC" id="1.1.1.31"/>
    </reaction>
</comment>
<name>A0A0U1M0I3_TALIS</name>
<dbReference type="PANTHER" id="PTHR22981:SF81">
    <property type="entry name" value="DEHYDROGENASE, PUTATIVE-RELATED"/>
    <property type="match status" value="1"/>
</dbReference>
<sequence length="321" mass="34398">MAPTRFSRVGFIGLGAMGKHMAEQLALKLPEDSQVFVFDVERPPIDELVSKYPGKVVACTSPRQVAQNTEYILSMVPEGRHVASVYLDSSNGVTATNVHGCVLIDCSTIDIATSLKIKKHVADNFPSASFYDAPVSGGVLGAAKGTISFFLGCAENDPMAESLNNLLSFMGKQIIYCGQPSLGLAAKLCNNYLSGLIAIASSESLNMGIRAGLDPRVLSNVFAAGTAQNTICDKFNPCPGIVPDAPSSKEYEGGFKVQLMRKDISLAIDLASNVDATLQLGLQGLKIYEAASNDPKCFDKDSRVVFRYIGGDEKWAEKLER</sequence>
<dbReference type="InterPro" id="IPR015815">
    <property type="entry name" value="HIBADH-related"/>
</dbReference>
<dbReference type="OrthoDB" id="21615at2759"/>
<dbReference type="Gene3D" id="1.10.1040.10">
    <property type="entry name" value="N-(1-d-carboxylethyl)-l-norvaline Dehydrogenase, domain 2"/>
    <property type="match status" value="1"/>
</dbReference>
<evidence type="ECO:0000313" key="11">
    <source>
        <dbReference type="EMBL" id="CRG89085.1"/>
    </source>
</evidence>
<proteinExistence type="inferred from homology"/>
<dbReference type="SUPFAM" id="SSF48179">
    <property type="entry name" value="6-phosphogluconate dehydrogenase C-terminal domain-like"/>
    <property type="match status" value="1"/>
</dbReference>
<organism evidence="11 12">
    <name type="scientific">Talaromyces islandicus</name>
    <name type="common">Penicillium islandicum</name>
    <dbReference type="NCBI Taxonomy" id="28573"/>
    <lineage>
        <taxon>Eukaryota</taxon>
        <taxon>Fungi</taxon>
        <taxon>Dikarya</taxon>
        <taxon>Ascomycota</taxon>
        <taxon>Pezizomycotina</taxon>
        <taxon>Eurotiomycetes</taxon>
        <taxon>Eurotiomycetidae</taxon>
        <taxon>Eurotiales</taxon>
        <taxon>Trichocomaceae</taxon>
        <taxon>Talaromyces</taxon>
        <taxon>Talaromyces sect. Islandici</taxon>
    </lineage>
</organism>
<dbReference type="GO" id="GO:0051287">
    <property type="term" value="F:NAD binding"/>
    <property type="evidence" value="ECO:0007669"/>
    <property type="project" value="InterPro"/>
</dbReference>
<evidence type="ECO:0000256" key="3">
    <source>
        <dbReference type="ARBA" id="ARBA00012991"/>
    </source>
</evidence>
<dbReference type="GO" id="GO:0005739">
    <property type="term" value="C:mitochondrion"/>
    <property type="evidence" value="ECO:0007669"/>
    <property type="project" value="TreeGrafter"/>
</dbReference>
<dbReference type="FunFam" id="1.10.1040.10:FF:000006">
    <property type="entry name" value="3-hydroxyisobutyrate dehydrogenase"/>
    <property type="match status" value="1"/>
</dbReference>
<feature type="active site" evidence="8">
    <location>
        <position position="187"/>
    </location>
</feature>
<dbReference type="InterPro" id="IPR008927">
    <property type="entry name" value="6-PGluconate_DH-like_C_sf"/>
</dbReference>
<protein>
    <recommendedName>
        <fullName evidence="3">3-hydroxyisobutyrate dehydrogenase</fullName>
        <ecNumber evidence="3">1.1.1.31</ecNumber>
    </recommendedName>
</protein>
<dbReference type="EMBL" id="CVMT01000005">
    <property type="protein sequence ID" value="CRG89085.1"/>
    <property type="molecule type" value="Genomic_DNA"/>
</dbReference>
<dbReference type="Gene3D" id="3.40.50.720">
    <property type="entry name" value="NAD(P)-binding Rossmann-like Domain"/>
    <property type="match status" value="1"/>
</dbReference>
<dbReference type="Pfam" id="PF03446">
    <property type="entry name" value="NAD_binding_2"/>
    <property type="match status" value="1"/>
</dbReference>
<dbReference type="Proteomes" id="UP000054383">
    <property type="component" value="Unassembled WGS sequence"/>
</dbReference>
<keyword evidence="12" id="KW-1185">Reference proteome</keyword>
<reference evidence="11 12" key="1">
    <citation type="submission" date="2015-04" db="EMBL/GenBank/DDBJ databases">
        <authorList>
            <person name="Syromyatnikov M.Y."/>
            <person name="Popov V.N."/>
        </authorList>
    </citation>
    <scope>NUCLEOTIDE SEQUENCE [LARGE SCALE GENOMIC DNA]</scope>
    <source>
        <strain evidence="11">WF-38-12</strain>
    </source>
</reference>
<evidence type="ECO:0000256" key="4">
    <source>
        <dbReference type="ARBA" id="ARBA00022456"/>
    </source>
</evidence>
<dbReference type="InterPro" id="IPR029154">
    <property type="entry name" value="HIBADH-like_NADP-bd"/>
</dbReference>
<evidence type="ECO:0000256" key="8">
    <source>
        <dbReference type="PIRSR" id="PIRSR000103-1"/>
    </source>
</evidence>
<dbReference type="PANTHER" id="PTHR22981">
    <property type="entry name" value="3-HYDROXYISOBUTYRATE DEHYDROGENASE-RELATED"/>
    <property type="match status" value="1"/>
</dbReference>
<dbReference type="InterPro" id="IPR013328">
    <property type="entry name" value="6PGD_dom2"/>
</dbReference>
<comment type="similarity">
    <text evidence="2">Belongs to the HIBADH-related family. 3-hydroxyisobutyrate dehydrogenase subfamily.</text>
</comment>
<dbReference type="PIRSF" id="PIRSF000103">
    <property type="entry name" value="HIBADH"/>
    <property type="match status" value="1"/>
</dbReference>
<dbReference type="InterPro" id="IPR036291">
    <property type="entry name" value="NAD(P)-bd_dom_sf"/>
</dbReference>
<evidence type="ECO:0000256" key="6">
    <source>
        <dbReference type="ARBA" id="ARBA00023027"/>
    </source>
</evidence>
<feature type="domain" description="3-hydroxyisobutyrate dehydrogenase-like NAD-binding" evidence="10">
    <location>
        <begin position="183"/>
        <end position="294"/>
    </location>
</feature>
<evidence type="ECO:0000259" key="9">
    <source>
        <dbReference type="Pfam" id="PF03446"/>
    </source>
</evidence>
<evidence type="ECO:0000256" key="2">
    <source>
        <dbReference type="ARBA" id="ARBA00006013"/>
    </source>
</evidence>
<dbReference type="OMA" id="CPVPHVY"/>
<dbReference type="AlphaFoldDB" id="A0A0U1M0I3"/>
<dbReference type="FunFam" id="3.40.50.720:FF:000746">
    <property type="entry name" value="3-hydroxyisobutyrate dehydrogenase, mitochondrial"/>
    <property type="match status" value="1"/>
</dbReference>
<keyword evidence="6" id="KW-0520">NAD</keyword>
<feature type="domain" description="6-phosphogluconate dehydrogenase NADP-binding" evidence="9">
    <location>
        <begin position="8"/>
        <end position="178"/>
    </location>
</feature>
<dbReference type="SUPFAM" id="SSF51735">
    <property type="entry name" value="NAD(P)-binding Rossmann-fold domains"/>
    <property type="match status" value="1"/>
</dbReference>
<dbReference type="STRING" id="28573.A0A0U1M0I3"/>
<gene>
    <name evidence="11" type="ORF">PISL3812_06120</name>
</gene>
<evidence type="ECO:0000313" key="12">
    <source>
        <dbReference type="Proteomes" id="UP000054383"/>
    </source>
</evidence>
<keyword evidence="5" id="KW-0560">Oxidoreductase</keyword>
<dbReference type="InterPro" id="IPR006115">
    <property type="entry name" value="6PGDH_NADP-bd"/>
</dbReference>
<dbReference type="GO" id="GO:0006574">
    <property type="term" value="P:L-valine catabolic process"/>
    <property type="evidence" value="ECO:0007669"/>
    <property type="project" value="TreeGrafter"/>
</dbReference>
<dbReference type="GO" id="GO:0050661">
    <property type="term" value="F:NADP binding"/>
    <property type="evidence" value="ECO:0007669"/>
    <property type="project" value="InterPro"/>
</dbReference>
<accession>A0A0U1M0I3</accession>
<comment type="pathway">
    <text evidence="1">Amino-acid degradation; L-valine degradation.</text>
</comment>
<evidence type="ECO:0000256" key="7">
    <source>
        <dbReference type="ARBA" id="ARBA00049197"/>
    </source>
</evidence>
<dbReference type="EC" id="1.1.1.31" evidence="3"/>
<evidence type="ECO:0000256" key="1">
    <source>
        <dbReference type="ARBA" id="ARBA00005109"/>
    </source>
</evidence>